<proteinExistence type="inferred from homology"/>
<reference evidence="9 10" key="1">
    <citation type="submission" date="2017-03" db="EMBL/GenBank/DDBJ databases">
        <title>Draft genome sequence of Streptomyces scabrisporus NF3, endophyte isolated from Amphipterygium adstringens.</title>
        <authorList>
            <person name="Vazquez M."/>
            <person name="Ceapa C.D."/>
            <person name="Rodriguez Luna D."/>
            <person name="Sanchez Esquivel S."/>
        </authorList>
    </citation>
    <scope>NUCLEOTIDE SEQUENCE [LARGE SCALE GENOMIC DNA]</scope>
    <source>
        <strain evidence="9 10">NF3</strain>
    </source>
</reference>
<feature type="domain" description="EamA" evidence="8">
    <location>
        <begin position="160"/>
        <end position="297"/>
    </location>
</feature>
<feature type="transmembrane region" description="Helical" evidence="7">
    <location>
        <begin position="12"/>
        <end position="33"/>
    </location>
</feature>
<dbReference type="PANTHER" id="PTHR32322">
    <property type="entry name" value="INNER MEMBRANE TRANSPORTER"/>
    <property type="match status" value="1"/>
</dbReference>
<evidence type="ECO:0000256" key="4">
    <source>
        <dbReference type="ARBA" id="ARBA00022989"/>
    </source>
</evidence>
<dbReference type="InterPro" id="IPR037185">
    <property type="entry name" value="EmrE-like"/>
</dbReference>
<feature type="transmembrane region" description="Helical" evidence="7">
    <location>
        <begin position="228"/>
        <end position="246"/>
    </location>
</feature>
<gene>
    <name evidence="9" type="ORF">B4N89_44620</name>
</gene>
<protein>
    <recommendedName>
        <fullName evidence="8">EamA domain-containing protein</fullName>
    </recommendedName>
</protein>
<keyword evidence="10" id="KW-1185">Reference proteome</keyword>
<feature type="domain" description="EamA" evidence="8">
    <location>
        <begin position="18"/>
        <end position="149"/>
    </location>
</feature>
<feature type="transmembrane region" description="Helical" evidence="7">
    <location>
        <begin position="80"/>
        <end position="98"/>
    </location>
</feature>
<comment type="caution">
    <text evidence="9">The sequence shown here is derived from an EMBL/GenBank/DDBJ whole genome shotgun (WGS) entry which is preliminary data.</text>
</comment>
<feature type="transmembrane region" description="Helical" evidence="7">
    <location>
        <begin position="39"/>
        <end position="60"/>
    </location>
</feature>
<evidence type="ECO:0000256" key="3">
    <source>
        <dbReference type="ARBA" id="ARBA00022692"/>
    </source>
</evidence>
<dbReference type="SUPFAM" id="SSF103481">
    <property type="entry name" value="Multidrug resistance efflux transporter EmrE"/>
    <property type="match status" value="2"/>
</dbReference>
<feature type="region of interest" description="Disordered" evidence="6">
    <location>
        <begin position="313"/>
        <end position="333"/>
    </location>
</feature>
<dbReference type="AlphaFoldDB" id="A0A1T3NLM6"/>
<evidence type="ECO:0000256" key="1">
    <source>
        <dbReference type="ARBA" id="ARBA00004141"/>
    </source>
</evidence>
<evidence type="ECO:0000313" key="9">
    <source>
        <dbReference type="EMBL" id="OPC77575.1"/>
    </source>
</evidence>
<dbReference type="STRING" id="159449.B4N89_44620"/>
<feature type="transmembrane region" description="Helical" evidence="7">
    <location>
        <begin position="156"/>
        <end position="176"/>
    </location>
</feature>
<dbReference type="GO" id="GO:0016020">
    <property type="term" value="C:membrane"/>
    <property type="evidence" value="ECO:0007669"/>
    <property type="project" value="UniProtKB-SubCell"/>
</dbReference>
<feature type="transmembrane region" description="Helical" evidence="7">
    <location>
        <begin position="281"/>
        <end position="299"/>
    </location>
</feature>
<keyword evidence="4 7" id="KW-1133">Transmembrane helix</keyword>
<feature type="transmembrane region" description="Helical" evidence="7">
    <location>
        <begin position="188"/>
        <end position="208"/>
    </location>
</feature>
<feature type="transmembrane region" description="Helical" evidence="7">
    <location>
        <begin position="258"/>
        <end position="275"/>
    </location>
</feature>
<evidence type="ECO:0000313" key="10">
    <source>
        <dbReference type="Proteomes" id="UP000190037"/>
    </source>
</evidence>
<feature type="transmembrane region" description="Helical" evidence="7">
    <location>
        <begin position="104"/>
        <end position="125"/>
    </location>
</feature>
<evidence type="ECO:0000259" key="8">
    <source>
        <dbReference type="Pfam" id="PF00892"/>
    </source>
</evidence>
<sequence>MLVVLSPQKRDRLLPWVALVIVWIVWGSTYLGIRYAVETIPPLLSAGTRFLVAGLLMFAVVGPRHARGAHRPTWPHLRSAAIIGGLLLVGGNGLVSLGEQHLDSGFAALVVATVPVWMVLINALATRTRVSGAVLLALLLGTIGIGVLVGGPGGDVHIGGVVMVLIACVLWAGGSVYARTAPLPRHPLVVTSLEMITAGVTLFVLAALRGEFGQLDVAAISTASWLGLAWLVFAGSIVAFSAYMYVNSVLPNDTVATYAYVNPVVAVLLGAAIAGESVGPNVYLGGAIIVASVVLIVAARPRPAKSVERAVEEPVEGAARVPDVGSPEDARHG</sequence>
<comment type="subcellular location">
    <subcellularLocation>
        <location evidence="1">Membrane</location>
        <topology evidence="1">Multi-pass membrane protein</topology>
    </subcellularLocation>
</comment>
<feature type="transmembrane region" description="Helical" evidence="7">
    <location>
        <begin position="132"/>
        <end position="150"/>
    </location>
</feature>
<evidence type="ECO:0000256" key="5">
    <source>
        <dbReference type="ARBA" id="ARBA00023136"/>
    </source>
</evidence>
<evidence type="ECO:0000256" key="2">
    <source>
        <dbReference type="ARBA" id="ARBA00007362"/>
    </source>
</evidence>
<dbReference type="InterPro" id="IPR000620">
    <property type="entry name" value="EamA_dom"/>
</dbReference>
<name>A0A1T3NLM6_9ACTN</name>
<dbReference type="Proteomes" id="UP000190037">
    <property type="component" value="Unassembled WGS sequence"/>
</dbReference>
<evidence type="ECO:0000256" key="7">
    <source>
        <dbReference type="SAM" id="Phobius"/>
    </source>
</evidence>
<comment type="similarity">
    <text evidence="2">Belongs to the EamA transporter family.</text>
</comment>
<keyword evidence="3 7" id="KW-0812">Transmembrane</keyword>
<dbReference type="EMBL" id="MWQN01000004">
    <property type="protein sequence ID" value="OPC77575.1"/>
    <property type="molecule type" value="Genomic_DNA"/>
</dbReference>
<keyword evidence="5 7" id="KW-0472">Membrane</keyword>
<dbReference type="Pfam" id="PF00892">
    <property type="entry name" value="EamA"/>
    <property type="match status" value="2"/>
</dbReference>
<organism evidence="9 10">
    <name type="scientific">Embleya scabrispora</name>
    <dbReference type="NCBI Taxonomy" id="159449"/>
    <lineage>
        <taxon>Bacteria</taxon>
        <taxon>Bacillati</taxon>
        <taxon>Actinomycetota</taxon>
        <taxon>Actinomycetes</taxon>
        <taxon>Kitasatosporales</taxon>
        <taxon>Streptomycetaceae</taxon>
        <taxon>Embleya</taxon>
    </lineage>
</organism>
<evidence type="ECO:0000256" key="6">
    <source>
        <dbReference type="SAM" id="MobiDB-lite"/>
    </source>
</evidence>
<dbReference type="InterPro" id="IPR050638">
    <property type="entry name" value="AA-Vitamin_Transporters"/>
</dbReference>
<accession>A0A1T3NLM6</accession>
<dbReference type="PANTHER" id="PTHR32322:SF2">
    <property type="entry name" value="EAMA DOMAIN-CONTAINING PROTEIN"/>
    <property type="match status" value="1"/>
</dbReference>